<organism evidence="1 2">
    <name type="scientific">Nocardia alba</name>
    <dbReference type="NCBI Taxonomy" id="225051"/>
    <lineage>
        <taxon>Bacteria</taxon>
        <taxon>Bacillati</taxon>
        <taxon>Actinomycetota</taxon>
        <taxon>Actinomycetes</taxon>
        <taxon>Mycobacteriales</taxon>
        <taxon>Nocardiaceae</taxon>
        <taxon>Nocardia</taxon>
    </lineage>
</organism>
<dbReference type="SUPFAM" id="SSF51735">
    <property type="entry name" value="NAD(P)-binding Rossmann-fold domains"/>
    <property type="match status" value="1"/>
</dbReference>
<dbReference type="CDD" id="cd05233">
    <property type="entry name" value="SDR_c"/>
    <property type="match status" value="1"/>
</dbReference>
<proteinExistence type="predicted"/>
<dbReference type="InterPro" id="IPR036291">
    <property type="entry name" value="NAD(P)-bd_dom_sf"/>
</dbReference>
<evidence type="ECO:0000313" key="2">
    <source>
        <dbReference type="Proteomes" id="UP000294856"/>
    </source>
</evidence>
<dbReference type="EMBL" id="SMFR01000001">
    <property type="protein sequence ID" value="TCK00927.1"/>
    <property type="molecule type" value="Genomic_DNA"/>
</dbReference>
<keyword evidence="2" id="KW-1185">Reference proteome</keyword>
<dbReference type="Pfam" id="PF00106">
    <property type="entry name" value="adh_short"/>
    <property type="match status" value="1"/>
</dbReference>
<dbReference type="Proteomes" id="UP000294856">
    <property type="component" value="Unassembled WGS sequence"/>
</dbReference>
<dbReference type="OrthoDB" id="9799818at2"/>
<evidence type="ECO:0000313" key="1">
    <source>
        <dbReference type="EMBL" id="TCK00927.1"/>
    </source>
</evidence>
<dbReference type="STRING" id="1210063.GCA_001612665_04907"/>
<dbReference type="PANTHER" id="PTHR43431">
    <property type="entry name" value="OXIDOREDUCTASE, SHORT CHAIN DEHYDROGENASE/REDUCTASE FAMILY (AFU_ORTHOLOGUE AFUA_5G14000)"/>
    <property type="match status" value="1"/>
</dbReference>
<dbReference type="PANTHER" id="PTHR43431:SF7">
    <property type="entry name" value="OXIDOREDUCTASE, SHORT CHAIN DEHYDROGENASE_REDUCTASE FAMILY (AFU_ORTHOLOGUE AFUA_5G14000)"/>
    <property type="match status" value="1"/>
</dbReference>
<accession>A0A4R1FYW0</accession>
<dbReference type="RefSeq" id="WP_067455752.1">
    <property type="nucleotide sequence ID" value="NZ_SMFR01000001.1"/>
</dbReference>
<protein>
    <submittedName>
        <fullName evidence="1">Short subunit dehydrogenase</fullName>
    </submittedName>
</protein>
<comment type="caution">
    <text evidence="1">The sequence shown here is derived from an EMBL/GenBank/DDBJ whole genome shotgun (WGS) entry which is preliminary data.</text>
</comment>
<dbReference type="InterPro" id="IPR002347">
    <property type="entry name" value="SDR_fam"/>
</dbReference>
<gene>
    <name evidence="1" type="ORF">DFR71_1942</name>
</gene>
<reference evidence="1 2" key="1">
    <citation type="submission" date="2019-03" db="EMBL/GenBank/DDBJ databases">
        <title>Genomic Encyclopedia of Type Strains, Phase IV (KMG-IV): sequencing the most valuable type-strain genomes for metagenomic binning, comparative biology and taxonomic classification.</title>
        <authorList>
            <person name="Goeker M."/>
        </authorList>
    </citation>
    <scope>NUCLEOTIDE SEQUENCE [LARGE SCALE GENOMIC DNA]</scope>
    <source>
        <strain evidence="1 2">DSM 44684</strain>
    </source>
</reference>
<dbReference type="AlphaFoldDB" id="A0A4R1FYW0"/>
<dbReference type="Gene3D" id="3.40.50.720">
    <property type="entry name" value="NAD(P)-binding Rossmann-like Domain"/>
    <property type="match status" value="1"/>
</dbReference>
<sequence length="237" mass="25063">MSTLAIFGYGPGLGAGTARAFGRNGFRVAVIGRDLDRAEQRAAALRAEGIEVAPFAADITESGRLTEVIARVEGELGPIDVAVHAAAAGMSIRSATTRDVDRAALELPFALKVYSSIELSRALLPTMIERGSGTLLFSSGASEENLQPYLANVGVALGAQRAFVRQLAAEVEGTGVYVGLLGIGALIEHSAVQLEIDAHPELIPEGVALPRIGNDELGARYWRMYTERDTVEVEIGF</sequence>
<name>A0A4R1FYW0_9NOCA</name>